<dbReference type="CDD" id="cd14492">
    <property type="entry name" value="lipocalin_MxiM-like"/>
    <property type="match status" value="1"/>
</dbReference>
<organism evidence="2 9">
    <name type="scientific">Bacteroides thetaiotaomicron</name>
    <dbReference type="NCBI Taxonomy" id="818"/>
    <lineage>
        <taxon>Bacteria</taxon>
        <taxon>Pseudomonadati</taxon>
        <taxon>Bacteroidota</taxon>
        <taxon>Bacteroidia</taxon>
        <taxon>Bacteroidales</taxon>
        <taxon>Bacteroidaceae</taxon>
        <taxon>Bacteroides</taxon>
    </lineage>
</organism>
<dbReference type="Proteomes" id="UP001217776">
    <property type="component" value="Unassembled WGS sequence"/>
</dbReference>
<evidence type="ECO:0000313" key="8">
    <source>
        <dbReference type="Proteomes" id="UP000283616"/>
    </source>
</evidence>
<evidence type="ECO:0000313" key="3">
    <source>
        <dbReference type="EMBL" id="KAB4469009.1"/>
    </source>
</evidence>
<dbReference type="InterPro" id="IPR032316">
    <property type="entry name" value="DUF4847"/>
</dbReference>
<dbReference type="Proteomes" id="UP000436858">
    <property type="component" value="Unassembled WGS sequence"/>
</dbReference>
<dbReference type="Gene3D" id="2.40.128.270">
    <property type="match status" value="1"/>
</dbReference>
<dbReference type="PROSITE" id="PS51257">
    <property type="entry name" value="PROKAR_LIPOPROTEIN"/>
    <property type="match status" value="1"/>
</dbReference>
<evidence type="ECO:0000313" key="5">
    <source>
        <dbReference type="EMBL" id="MDC2235779.1"/>
    </source>
</evidence>
<proteinExistence type="predicted"/>
<dbReference type="EMBL" id="QROV01000006">
    <property type="protein sequence ID" value="RHL61646.1"/>
    <property type="molecule type" value="Genomic_DNA"/>
</dbReference>
<dbReference type="Proteomes" id="UP000436825">
    <property type="component" value="Unassembled WGS sequence"/>
</dbReference>
<evidence type="ECO:0000256" key="1">
    <source>
        <dbReference type="SAM" id="SignalP"/>
    </source>
</evidence>
<evidence type="ECO:0000313" key="4">
    <source>
        <dbReference type="EMBL" id="KAB4477151.1"/>
    </source>
</evidence>
<dbReference type="EMBL" id="WCRS01000027">
    <property type="protein sequence ID" value="KAB4469009.1"/>
    <property type="molecule type" value="Genomic_DNA"/>
</dbReference>
<reference evidence="6 8" key="1">
    <citation type="submission" date="2018-08" db="EMBL/GenBank/DDBJ databases">
        <title>A genome reference for cultivated species of the human gut microbiota.</title>
        <authorList>
            <person name="Zou Y."/>
            <person name="Xue W."/>
            <person name="Luo G."/>
        </authorList>
    </citation>
    <scope>NUCLEOTIDE SEQUENCE [LARGE SCALE GENOMIC DNA]</scope>
    <source>
        <strain evidence="6 8">AF37-12</strain>
    </source>
</reference>
<protein>
    <submittedName>
        <fullName evidence="2">DUF4847 domain-containing protein</fullName>
    </submittedName>
</protein>
<dbReference type="GeneID" id="60925438"/>
<accession>C6IL97</accession>
<dbReference type="AlphaFoldDB" id="A0A0P0FIT0"/>
<dbReference type="EMBL" id="CP083681">
    <property type="protein sequence ID" value="UYU73153.1"/>
    <property type="molecule type" value="Genomic_DNA"/>
</dbReference>
<dbReference type="RefSeq" id="WP_008764457.1">
    <property type="nucleotide sequence ID" value="NZ_BAABXH010000002.1"/>
</dbReference>
<evidence type="ECO:0000313" key="7">
    <source>
        <dbReference type="EMBL" id="UYU73153.1"/>
    </source>
</evidence>
<dbReference type="EMBL" id="WCRW01000003">
    <property type="protein sequence ID" value="KAB4457710.1"/>
    <property type="molecule type" value="Genomic_DNA"/>
</dbReference>
<name>A0A0P0FIT0_BACT4</name>
<dbReference type="Proteomes" id="UP000283616">
    <property type="component" value="Unassembled WGS sequence"/>
</dbReference>
<dbReference type="EMBL" id="JAQNVG010000011">
    <property type="protein sequence ID" value="MDC2235779.1"/>
    <property type="molecule type" value="Genomic_DNA"/>
</dbReference>
<dbReference type="OMA" id="CNNEDDV"/>
<dbReference type="KEGG" id="btho:Btheta7330_03843"/>
<dbReference type="Pfam" id="PF16139">
    <property type="entry name" value="DUF4847"/>
    <property type="match status" value="1"/>
</dbReference>
<sequence length="169" mass="18757">MKKRLILKVLGLLLLLPMFSGCNDTDDVAGIFTGKTWKLTYITVKDSHQMFNFWGNDNKAREQSMKLLDETGRYVITFNGMEESNIITGTLSGTVITSTFTGSWSANGKDNQFNASIQGGNESSDILAKNFIEGLNNATSYGGDERNLYLYYKPSGSQQTLSLVFHVVK</sequence>
<evidence type="ECO:0000313" key="9">
    <source>
        <dbReference type="Proteomes" id="UP000436825"/>
    </source>
</evidence>
<feature type="chain" id="PRO_5002966569" evidence="1">
    <location>
        <begin position="23"/>
        <end position="169"/>
    </location>
</feature>
<reference evidence="7" key="3">
    <citation type="submission" date="2021-06" db="EMBL/GenBank/DDBJ databases">
        <title>Interrogation of the integrated mobile genetic elements in gut-associated Bacteroides with a consensus prediction approach.</title>
        <authorList>
            <person name="Campbell D.E."/>
            <person name="Leigh J.R."/>
            <person name="Kim T."/>
            <person name="England W."/>
            <person name="Whitaker R.J."/>
            <person name="Degnan P.H."/>
        </authorList>
    </citation>
    <scope>NUCLEOTIDE SEQUENCE</scope>
    <source>
        <strain evidence="7">VPI-BTDOT2</strain>
    </source>
</reference>
<gene>
    <name evidence="6" type="ORF">DW011_06600</name>
    <name evidence="3" type="ORF">GAN59_22915</name>
    <name evidence="2" type="ORF">GAN75_05815</name>
    <name evidence="4" type="ORF">GAN91_20525</name>
    <name evidence="7" type="ORF">KQP59_08615</name>
    <name evidence="5" type="ORF">PO127_08465</name>
</gene>
<feature type="signal peptide" evidence="1">
    <location>
        <begin position="1"/>
        <end position="22"/>
    </location>
</feature>
<dbReference type="EMBL" id="WCRY01000023">
    <property type="protein sequence ID" value="KAB4477151.1"/>
    <property type="molecule type" value="Genomic_DNA"/>
</dbReference>
<dbReference type="Proteomes" id="UP001156216">
    <property type="component" value="Chromosome"/>
</dbReference>
<keyword evidence="1" id="KW-0732">Signal</keyword>
<dbReference type="InterPro" id="IPR038670">
    <property type="entry name" value="HslJ-like_sf"/>
</dbReference>
<dbReference type="DNASU" id="1074053"/>
<reference evidence="9 10" key="2">
    <citation type="journal article" date="2019" name="Nat. Med.">
        <title>A library of human gut bacterial isolates paired with longitudinal multiomics data enables mechanistic microbiome research.</title>
        <authorList>
            <person name="Poyet M."/>
            <person name="Groussin M."/>
            <person name="Gibbons S.M."/>
            <person name="Avila-Pacheco J."/>
            <person name="Jiang X."/>
            <person name="Kearney S.M."/>
            <person name="Perrotta A.R."/>
            <person name="Berdy B."/>
            <person name="Zhao S."/>
            <person name="Lieberman T.D."/>
            <person name="Swanson P.K."/>
            <person name="Smith M."/>
            <person name="Roesemann S."/>
            <person name="Alexander J.E."/>
            <person name="Rich S.A."/>
            <person name="Livny J."/>
            <person name="Vlamakis H."/>
            <person name="Clish C."/>
            <person name="Bullock K."/>
            <person name="Deik A."/>
            <person name="Scott J."/>
            <person name="Pierce K.A."/>
            <person name="Xavier R.J."/>
            <person name="Alm E.J."/>
        </authorList>
    </citation>
    <scope>NUCLEOTIDE SEQUENCE [LARGE SCALE GENOMIC DNA]</scope>
    <source>
        <strain evidence="3 11">BIOML-A156</strain>
        <strain evidence="2 9">BIOML-A160</strain>
        <strain evidence="4 10">BIOML-A162</strain>
    </source>
</reference>
<evidence type="ECO:0000313" key="2">
    <source>
        <dbReference type="EMBL" id="KAB4457710.1"/>
    </source>
</evidence>
<evidence type="ECO:0000313" key="11">
    <source>
        <dbReference type="Proteomes" id="UP000488521"/>
    </source>
</evidence>
<evidence type="ECO:0000313" key="10">
    <source>
        <dbReference type="Proteomes" id="UP000436858"/>
    </source>
</evidence>
<accession>A0A0P0FIT0</accession>
<reference evidence="5" key="4">
    <citation type="submission" date="2022-10" db="EMBL/GenBank/DDBJ databases">
        <title>Human gut microbiome strain richness.</title>
        <authorList>
            <person name="Chen-Liaw A."/>
        </authorList>
    </citation>
    <scope>NUCLEOTIDE SEQUENCE</scope>
    <source>
        <strain evidence="5">1001283st1_A3_1001283B150304_161114</strain>
    </source>
</reference>
<evidence type="ECO:0000313" key="6">
    <source>
        <dbReference type="EMBL" id="RHL61646.1"/>
    </source>
</evidence>
<dbReference type="Proteomes" id="UP000488521">
    <property type="component" value="Unassembled WGS sequence"/>
</dbReference>